<evidence type="ECO:0000259" key="2">
    <source>
        <dbReference type="Pfam" id="PF01648"/>
    </source>
</evidence>
<dbReference type="InterPro" id="IPR037143">
    <property type="entry name" value="4-PPantetheinyl_Trfase_dom_sf"/>
</dbReference>
<dbReference type="GO" id="GO:0019878">
    <property type="term" value="P:lysine biosynthetic process via aminoadipic acid"/>
    <property type="evidence" value="ECO:0007669"/>
    <property type="project" value="TreeGrafter"/>
</dbReference>
<dbReference type="RefSeq" id="WP_100907914.1">
    <property type="nucleotide sequence ID" value="NZ_JABBYL010000008.1"/>
</dbReference>
<dbReference type="InterPro" id="IPR008278">
    <property type="entry name" value="4-PPantetheinyl_Trfase_dom"/>
</dbReference>
<gene>
    <name evidence="4" type="ORF">HG719_02300</name>
</gene>
<name>A0A7K4DKW4_9EURY</name>
<evidence type="ECO:0000256" key="1">
    <source>
        <dbReference type="ARBA" id="ARBA00022679"/>
    </source>
</evidence>
<proteinExistence type="predicted"/>
<keyword evidence="1 4" id="KW-0808">Transferase</keyword>
<dbReference type="SUPFAM" id="SSF56214">
    <property type="entry name" value="4'-phosphopantetheinyl transferase"/>
    <property type="match status" value="2"/>
</dbReference>
<reference evidence="4 5" key="1">
    <citation type="submission" date="2020-04" db="EMBL/GenBank/DDBJ databases">
        <title>Draft genome of Methanobacterium subterraneum isolated from animal feces.</title>
        <authorList>
            <person name="Ouboter H.T."/>
            <person name="Berger S."/>
            <person name="Gungor E."/>
            <person name="Jetten M.S.M."/>
            <person name="Welte C.U."/>
        </authorList>
    </citation>
    <scope>NUCLEOTIDE SEQUENCE [LARGE SCALE GENOMIC DNA]</scope>
    <source>
        <strain evidence="4">HO_2020</strain>
    </source>
</reference>
<dbReference type="GeneID" id="35124814"/>
<dbReference type="Pfam" id="PF22624">
    <property type="entry name" value="AASDHPPT_N"/>
    <property type="match status" value="1"/>
</dbReference>
<comment type="caution">
    <text evidence="4">The sequence shown here is derived from an EMBL/GenBank/DDBJ whole genome shotgun (WGS) entry which is preliminary data.</text>
</comment>
<evidence type="ECO:0000259" key="3">
    <source>
        <dbReference type="Pfam" id="PF22624"/>
    </source>
</evidence>
<feature type="domain" description="4'-phosphopantetheinyl transferase N-terminal" evidence="3">
    <location>
        <begin position="12"/>
        <end position="92"/>
    </location>
</feature>
<dbReference type="PANTHER" id="PTHR12215">
    <property type="entry name" value="PHOSPHOPANTETHEINE TRANSFERASE"/>
    <property type="match status" value="1"/>
</dbReference>
<dbReference type="GO" id="GO:0000287">
    <property type="term" value="F:magnesium ion binding"/>
    <property type="evidence" value="ECO:0007669"/>
    <property type="project" value="InterPro"/>
</dbReference>
<dbReference type="EMBL" id="JABBYL010000008">
    <property type="protein sequence ID" value="NMO08666.1"/>
    <property type="molecule type" value="Genomic_DNA"/>
</dbReference>
<protein>
    <submittedName>
        <fullName evidence="4">4'-phosphopantetheinyl transferase superfamily protein</fullName>
    </submittedName>
</protein>
<dbReference type="Proteomes" id="UP000591058">
    <property type="component" value="Unassembled WGS sequence"/>
</dbReference>
<evidence type="ECO:0000313" key="4">
    <source>
        <dbReference type="EMBL" id="NMO08666.1"/>
    </source>
</evidence>
<sequence length="254" mass="29077">MLLYYTDVSKLDINQAHHAVSLERLEKTARYIHQKDKKLSIGAELLLKYSLNQIGISNPVFDHDQYGKPFLGNHPLVHFNLSHSEDYVACAVSDSPVGVDIEHIQDAELDIARHYFFGSEYKHIQNSPRQERAFFQFWVLKESYMKMTGLGFRMALDEFSIDINNSSRDKGARIRVKTRNENTGGLELADKQPEFGVWSVAGDEYMLAVCSEGKINQEANSKPNSKPNLISLDDLLRETERETMEIKSQHQRGI</sequence>
<dbReference type="PANTHER" id="PTHR12215:SF10">
    <property type="entry name" value="L-AMINOADIPATE-SEMIALDEHYDE DEHYDROGENASE-PHOSPHOPANTETHEINYL TRANSFERASE"/>
    <property type="match status" value="1"/>
</dbReference>
<dbReference type="GO" id="GO:0008897">
    <property type="term" value="F:holo-[acyl-carrier-protein] synthase activity"/>
    <property type="evidence" value="ECO:0007669"/>
    <property type="project" value="InterPro"/>
</dbReference>
<feature type="domain" description="4'-phosphopantetheinyl transferase" evidence="2">
    <location>
        <begin position="96"/>
        <end position="170"/>
    </location>
</feature>
<dbReference type="GO" id="GO:0005829">
    <property type="term" value="C:cytosol"/>
    <property type="evidence" value="ECO:0007669"/>
    <property type="project" value="TreeGrafter"/>
</dbReference>
<organism evidence="4 5">
    <name type="scientific">Methanobacterium subterraneum</name>
    <dbReference type="NCBI Taxonomy" id="59277"/>
    <lineage>
        <taxon>Archaea</taxon>
        <taxon>Methanobacteriati</taxon>
        <taxon>Methanobacteriota</taxon>
        <taxon>Methanomada group</taxon>
        <taxon>Methanobacteria</taxon>
        <taxon>Methanobacteriales</taxon>
        <taxon>Methanobacteriaceae</taxon>
        <taxon>Methanobacterium</taxon>
    </lineage>
</organism>
<accession>A0A7K4DKW4</accession>
<evidence type="ECO:0000313" key="5">
    <source>
        <dbReference type="Proteomes" id="UP000591058"/>
    </source>
</evidence>
<dbReference type="Pfam" id="PF01648">
    <property type="entry name" value="ACPS"/>
    <property type="match status" value="1"/>
</dbReference>
<dbReference type="Gene3D" id="3.90.470.20">
    <property type="entry name" value="4'-phosphopantetheinyl transferase domain"/>
    <property type="match status" value="2"/>
</dbReference>
<dbReference type="InterPro" id="IPR055066">
    <property type="entry name" value="AASDHPPT_N"/>
</dbReference>
<dbReference type="InterPro" id="IPR050559">
    <property type="entry name" value="P-Pant_transferase_sf"/>
</dbReference>
<dbReference type="AlphaFoldDB" id="A0A7K4DKW4"/>